<organism evidence="1 2">
    <name type="scientific">Xenorhabdus cabanillasii JM26</name>
    <dbReference type="NCBI Taxonomy" id="1427517"/>
    <lineage>
        <taxon>Bacteria</taxon>
        <taxon>Pseudomonadati</taxon>
        <taxon>Pseudomonadota</taxon>
        <taxon>Gammaproteobacteria</taxon>
        <taxon>Enterobacterales</taxon>
        <taxon>Morganellaceae</taxon>
        <taxon>Xenorhabdus</taxon>
    </lineage>
</organism>
<protein>
    <submittedName>
        <fullName evidence="1">Uncharacterized protein</fullName>
    </submittedName>
</protein>
<proteinExistence type="predicted"/>
<evidence type="ECO:0000313" key="1">
    <source>
        <dbReference type="EMBL" id="CDL80244.1"/>
    </source>
</evidence>
<sequence length="38" mass="3851">MANPLADGLCAACDVKPTGYDNSGGVYVVKCACEQSSI</sequence>
<accession>W1IP73</accession>
<dbReference type="EMBL" id="CBXE010000050">
    <property type="protein sequence ID" value="CDL80244.1"/>
    <property type="molecule type" value="Genomic_DNA"/>
</dbReference>
<gene>
    <name evidence="1" type="ORF">XCR1_1430006</name>
</gene>
<name>W1IP73_9GAMM</name>
<dbReference type="Proteomes" id="UP000019197">
    <property type="component" value="Unassembled WGS sequence"/>
</dbReference>
<dbReference type="AlphaFoldDB" id="W1IP73"/>
<reference evidence="1 2" key="1">
    <citation type="submission" date="2013-11" db="EMBL/GenBank/DDBJ databases">
        <title>Draft genome sequence and annotation of the entomopathogenic bacterium, Xenorhabdus cabanillasi strain JM26.</title>
        <authorList>
            <person name="Gualtieri M."/>
            <person name="Ogier J.C."/>
            <person name="Pages S."/>
            <person name="Givaudan A."/>
            <person name="Gaudriault S."/>
        </authorList>
    </citation>
    <scope>NUCLEOTIDE SEQUENCE [LARGE SCALE GENOMIC DNA]</scope>
    <source>
        <strain evidence="1 2">JM26</strain>
    </source>
</reference>
<evidence type="ECO:0000313" key="2">
    <source>
        <dbReference type="Proteomes" id="UP000019197"/>
    </source>
</evidence>
<comment type="caution">
    <text evidence="1">The sequence shown here is derived from an EMBL/GenBank/DDBJ whole genome shotgun (WGS) entry which is preliminary data.</text>
</comment>